<organism evidence="7 8">
    <name type="scientific">candidate division WWE3 bacterium</name>
    <dbReference type="NCBI Taxonomy" id="2053526"/>
    <lineage>
        <taxon>Bacteria</taxon>
        <taxon>Katanobacteria</taxon>
    </lineage>
</organism>
<proteinExistence type="predicted"/>
<evidence type="ECO:0000313" key="7">
    <source>
        <dbReference type="EMBL" id="MBE7525344.1"/>
    </source>
</evidence>
<dbReference type="PANTHER" id="PTHR37422">
    <property type="entry name" value="TEICHURONIC ACID BIOSYNTHESIS PROTEIN TUAE"/>
    <property type="match status" value="1"/>
</dbReference>
<feature type="transmembrane region" description="Helical" evidence="5">
    <location>
        <begin position="382"/>
        <end position="399"/>
    </location>
</feature>
<feature type="transmembrane region" description="Helical" evidence="5">
    <location>
        <begin position="123"/>
        <end position="143"/>
    </location>
</feature>
<feature type="transmembrane region" description="Helical" evidence="5">
    <location>
        <begin position="350"/>
        <end position="375"/>
    </location>
</feature>
<feature type="transmembrane region" description="Helical" evidence="5">
    <location>
        <begin position="42"/>
        <end position="61"/>
    </location>
</feature>
<evidence type="ECO:0000313" key="8">
    <source>
        <dbReference type="Proteomes" id="UP000710385"/>
    </source>
</evidence>
<comment type="caution">
    <text evidence="7">The sequence shown here is derived from an EMBL/GenBank/DDBJ whole genome shotgun (WGS) entry which is preliminary data.</text>
</comment>
<dbReference type="InterPro" id="IPR051533">
    <property type="entry name" value="WaaL-like"/>
</dbReference>
<dbReference type="GO" id="GO:0016874">
    <property type="term" value="F:ligase activity"/>
    <property type="evidence" value="ECO:0007669"/>
    <property type="project" value="UniProtKB-KW"/>
</dbReference>
<keyword evidence="2 5" id="KW-0812">Transmembrane</keyword>
<keyword evidence="7" id="KW-0436">Ligase</keyword>
<feature type="transmembrane region" description="Helical" evidence="5">
    <location>
        <begin position="73"/>
        <end position="91"/>
    </location>
</feature>
<feature type="transmembrane region" description="Helical" evidence="5">
    <location>
        <begin position="210"/>
        <end position="228"/>
    </location>
</feature>
<dbReference type="PANTHER" id="PTHR37422:SF13">
    <property type="entry name" value="LIPOPOLYSACCHARIDE BIOSYNTHESIS PROTEIN PA4999-RELATED"/>
    <property type="match status" value="1"/>
</dbReference>
<feature type="transmembrane region" description="Helical" evidence="5">
    <location>
        <begin position="186"/>
        <end position="203"/>
    </location>
</feature>
<dbReference type="GO" id="GO:0016020">
    <property type="term" value="C:membrane"/>
    <property type="evidence" value="ECO:0007669"/>
    <property type="project" value="UniProtKB-SubCell"/>
</dbReference>
<evidence type="ECO:0000259" key="6">
    <source>
        <dbReference type="Pfam" id="PF04932"/>
    </source>
</evidence>
<dbReference type="EMBL" id="JABTTY010000001">
    <property type="protein sequence ID" value="MBE7525344.1"/>
    <property type="molecule type" value="Genomic_DNA"/>
</dbReference>
<comment type="subcellular location">
    <subcellularLocation>
        <location evidence="1">Membrane</location>
        <topology evidence="1">Multi-pass membrane protein</topology>
    </subcellularLocation>
</comment>
<accession>A0A928TSJ7</accession>
<dbReference type="InterPro" id="IPR007016">
    <property type="entry name" value="O-antigen_ligase-rel_domated"/>
</dbReference>
<evidence type="ECO:0000256" key="5">
    <source>
        <dbReference type="SAM" id="Phobius"/>
    </source>
</evidence>
<evidence type="ECO:0000256" key="4">
    <source>
        <dbReference type="ARBA" id="ARBA00023136"/>
    </source>
</evidence>
<evidence type="ECO:0000256" key="1">
    <source>
        <dbReference type="ARBA" id="ARBA00004141"/>
    </source>
</evidence>
<name>A0A928TSJ7_UNCKA</name>
<gene>
    <name evidence="7" type="ORF">HS096_03075</name>
</gene>
<keyword evidence="4 5" id="KW-0472">Membrane</keyword>
<dbReference type="Pfam" id="PF04932">
    <property type="entry name" value="Wzy_C"/>
    <property type="match status" value="1"/>
</dbReference>
<feature type="transmembrane region" description="Helical" evidence="5">
    <location>
        <begin position="405"/>
        <end position="423"/>
    </location>
</feature>
<keyword evidence="3 5" id="KW-1133">Transmembrane helix</keyword>
<evidence type="ECO:0000256" key="3">
    <source>
        <dbReference type="ARBA" id="ARBA00022989"/>
    </source>
</evidence>
<feature type="transmembrane region" description="Helical" evidence="5">
    <location>
        <begin position="97"/>
        <end position="114"/>
    </location>
</feature>
<feature type="transmembrane region" description="Helical" evidence="5">
    <location>
        <begin position="262"/>
        <end position="278"/>
    </location>
</feature>
<protein>
    <submittedName>
        <fullName evidence="7">O-antigen ligase family protein</fullName>
    </submittedName>
</protein>
<feature type="domain" description="O-antigen ligase-related" evidence="6">
    <location>
        <begin position="221"/>
        <end position="368"/>
    </location>
</feature>
<feature type="transmembrane region" description="Helical" evidence="5">
    <location>
        <begin position="234"/>
        <end position="250"/>
    </location>
</feature>
<dbReference type="AlphaFoldDB" id="A0A928TSJ7"/>
<evidence type="ECO:0000256" key="2">
    <source>
        <dbReference type="ARBA" id="ARBA00022692"/>
    </source>
</evidence>
<reference evidence="7" key="1">
    <citation type="submission" date="2020-05" db="EMBL/GenBank/DDBJ databases">
        <title>High-Quality Genomes of Partial-Nitritation/Anammox System by Hierarchical Clustering Based Hybrid Assembly.</title>
        <authorList>
            <person name="Liu L."/>
            <person name="Wang Y."/>
            <person name="Che Y."/>
            <person name="Chen Y."/>
            <person name="Xia Y."/>
            <person name="Luo R."/>
            <person name="Cheng S.H."/>
            <person name="Zheng C."/>
            <person name="Zhang T."/>
        </authorList>
    </citation>
    <scope>NUCLEOTIDE SEQUENCE</scope>
    <source>
        <strain evidence="7">H1_PAT1</strain>
    </source>
</reference>
<sequence length="438" mass="48184">MRQLFHVSWRVALLCLPWQTQWILQTGSIGGFPWEQGTLRIYASWMPLAVAAGTGLLLSGKRSSAQQWHSRERLMRILATLFLTGAIVGTSSWTATGMWALEAFLLAAFVFALFRQHVSSQTIGFWFVLALLPHTALGIWQFFVQDIGGASVLGIAEHRPWASGTSVVEHGLYRVLRAYGGFPHPNIFGGWLAAGLALLPFLVRQAAAKYGVLFYVFSGAAFTAALLITFSRGAWVAAVFGFFFAFAVSLKHASFRADKQSLWLLFAVVAALTAWGAVTQWDHIYARIAATERLEQWSLVSRKTSLIEGWEAWKLRPVTGFGPGAGIVGIQDIRNRLSRPSPAAPEPPHIVPLSMLVDMGILGFVAFILATFIFWNRRKTRFSWHVSGPVLAVFLLLAFTDHYLWTLWPGMALGAVILLLCAADIPPKAPGPLHGKGA</sequence>
<dbReference type="Proteomes" id="UP000710385">
    <property type="component" value="Unassembled WGS sequence"/>
</dbReference>